<dbReference type="Pfam" id="PF11827">
    <property type="entry name" value="DUF3347"/>
    <property type="match status" value="1"/>
</dbReference>
<dbReference type="Pfam" id="PF19335">
    <property type="entry name" value="HMBD"/>
    <property type="match status" value="1"/>
</dbReference>
<dbReference type="AlphaFoldDB" id="A0A4R5FD30"/>
<accession>A0A4R5FD30</accession>
<dbReference type="Proteomes" id="UP000294814">
    <property type="component" value="Unassembled WGS sequence"/>
</dbReference>
<feature type="domain" description="DUF3347" evidence="1">
    <location>
        <begin position="105"/>
        <end position="199"/>
    </location>
</feature>
<name>A0A4R5FD30_9FLAO</name>
<dbReference type="InterPro" id="IPR021782">
    <property type="entry name" value="DUF3347"/>
</dbReference>
<evidence type="ECO:0000259" key="2">
    <source>
        <dbReference type="Pfam" id="PF19335"/>
    </source>
</evidence>
<evidence type="ECO:0000313" key="4">
    <source>
        <dbReference type="Proteomes" id="UP000294814"/>
    </source>
</evidence>
<protein>
    <submittedName>
        <fullName evidence="3">DUF3347 domain-containing protein</fullName>
    </submittedName>
</protein>
<dbReference type="GO" id="GO:0046872">
    <property type="term" value="F:metal ion binding"/>
    <property type="evidence" value="ECO:0007669"/>
    <property type="project" value="InterPro"/>
</dbReference>
<comment type="caution">
    <text evidence="3">The sequence shown here is derived from an EMBL/GenBank/DDBJ whole genome shotgun (WGS) entry which is preliminary data.</text>
</comment>
<evidence type="ECO:0000259" key="1">
    <source>
        <dbReference type="Pfam" id="PF11827"/>
    </source>
</evidence>
<sequence length="243" mass="27033">MKNTILSIVTFALVLVSCNQKNKESEVSNPETTGTSSELYACPMHPEVTGKKGAECPECGMELTEKVTQMPKMEKNNPIATAVKTENTAVTTKTIAESSFTINEIVSSYLKLKNALVKDDSKGAANAGKALYATFNKVNSNTILDKKLKNKYNDIVAEAKEHVKHIGDNAGKMDHQREYFALLSKDMNDLIKTFGTDQKLYQAYCPMYNEGKNGYWISETKEIRNPYFGSEMLNCGRIVETVK</sequence>
<feature type="domain" description="Heavy metal binding" evidence="2">
    <location>
        <begin position="40"/>
        <end position="66"/>
    </location>
</feature>
<gene>
    <name evidence="3" type="ORF">E0I26_03120</name>
</gene>
<dbReference type="OrthoDB" id="5513217at2"/>
<dbReference type="EMBL" id="SMLG01000001">
    <property type="protein sequence ID" value="TDE47093.1"/>
    <property type="molecule type" value="Genomic_DNA"/>
</dbReference>
<dbReference type="RefSeq" id="WP_131915026.1">
    <property type="nucleotide sequence ID" value="NZ_SMLG01000001.1"/>
</dbReference>
<dbReference type="InterPro" id="IPR045800">
    <property type="entry name" value="HMBD"/>
</dbReference>
<dbReference type="PROSITE" id="PS51257">
    <property type="entry name" value="PROKAR_LIPOPROTEIN"/>
    <property type="match status" value="1"/>
</dbReference>
<organism evidence="3 4">
    <name type="scientific">Flavobacterium rhamnosiphilum</name>
    <dbReference type="NCBI Taxonomy" id="2541724"/>
    <lineage>
        <taxon>Bacteria</taxon>
        <taxon>Pseudomonadati</taxon>
        <taxon>Bacteroidota</taxon>
        <taxon>Flavobacteriia</taxon>
        <taxon>Flavobacteriales</taxon>
        <taxon>Flavobacteriaceae</taxon>
        <taxon>Flavobacterium</taxon>
    </lineage>
</organism>
<keyword evidence="4" id="KW-1185">Reference proteome</keyword>
<reference evidence="3 4" key="1">
    <citation type="submission" date="2019-03" db="EMBL/GenBank/DDBJ databases">
        <title>Novel species of Flavobacterium.</title>
        <authorList>
            <person name="Liu Q."/>
            <person name="Xin Y.-H."/>
        </authorList>
    </citation>
    <scope>NUCLEOTIDE SEQUENCE [LARGE SCALE GENOMIC DNA]</scope>
    <source>
        <strain evidence="3 4">LB3P52</strain>
    </source>
</reference>
<evidence type="ECO:0000313" key="3">
    <source>
        <dbReference type="EMBL" id="TDE47093.1"/>
    </source>
</evidence>
<proteinExistence type="predicted"/>